<evidence type="ECO:0000313" key="2">
    <source>
        <dbReference type="Proteomes" id="UP000593579"/>
    </source>
</evidence>
<evidence type="ECO:0000313" key="1">
    <source>
        <dbReference type="EMBL" id="MBA0740069.1"/>
    </source>
</evidence>
<gene>
    <name evidence="1" type="ORF">Gogos_013292</name>
</gene>
<protein>
    <submittedName>
        <fullName evidence="1">Uncharacterized protein</fullName>
    </submittedName>
</protein>
<reference evidence="1 2" key="1">
    <citation type="journal article" date="2019" name="Genome Biol. Evol.">
        <title>Insights into the evolution of the New World diploid cottons (Gossypium, subgenus Houzingenia) based on genome sequencing.</title>
        <authorList>
            <person name="Grover C.E."/>
            <person name="Arick M.A. 2nd"/>
            <person name="Thrash A."/>
            <person name="Conover J.L."/>
            <person name="Sanders W.S."/>
            <person name="Peterson D.G."/>
            <person name="Frelichowski J.E."/>
            <person name="Scheffler J.A."/>
            <person name="Scheffler B.E."/>
            <person name="Wendel J.F."/>
        </authorList>
    </citation>
    <scope>NUCLEOTIDE SEQUENCE [LARGE SCALE GENOMIC DNA]</scope>
    <source>
        <strain evidence="1">5</strain>
        <tissue evidence="1">Leaf</tissue>
    </source>
</reference>
<name>A0A7J9BV48_GOSGO</name>
<dbReference type="Proteomes" id="UP000593579">
    <property type="component" value="Unassembled WGS sequence"/>
</dbReference>
<organism evidence="1 2">
    <name type="scientific">Gossypium gossypioides</name>
    <name type="common">Mexican cotton</name>
    <name type="synonym">Selera gossypioides</name>
    <dbReference type="NCBI Taxonomy" id="34282"/>
    <lineage>
        <taxon>Eukaryota</taxon>
        <taxon>Viridiplantae</taxon>
        <taxon>Streptophyta</taxon>
        <taxon>Embryophyta</taxon>
        <taxon>Tracheophyta</taxon>
        <taxon>Spermatophyta</taxon>
        <taxon>Magnoliopsida</taxon>
        <taxon>eudicotyledons</taxon>
        <taxon>Gunneridae</taxon>
        <taxon>Pentapetalae</taxon>
        <taxon>rosids</taxon>
        <taxon>malvids</taxon>
        <taxon>Malvales</taxon>
        <taxon>Malvaceae</taxon>
        <taxon>Malvoideae</taxon>
        <taxon>Gossypium</taxon>
    </lineage>
</organism>
<proteinExistence type="predicted"/>
<accession>A0A7J9BV48</accession>
<dbReference type="AlphaFoldDB" id="A0A7J9BV48"/>
<dbReference type="OrthoDB" id="10376169at2759"/>
<sequence length="79" mass="8332">MMGSISVDTSSIQYDGLARLNPRVARACAASFVFRGVYSKDKASPLTTRSQKPISSPNMTACRYAFTSAVVGSPVLPSG</sequence>
<comment type="caution">
    <text evidence="1">The sequence shown here is derived from an EMBL/GenBank/DDBJ whole genome shotgun (WGS) entry which is preliminary data.</text>
</comment>
<keyword evidence="2" id="KW-1185">Reference proteome</keyword>
<dbReference type="EMBL" id="JABEZY010000006">
    <property type="protein sequence ID" value="MBA0740069.1"/>
    <property type="molecule type" value="Genomic_DNA"/>
</dbReference>